<dbReference type="InterPro" id="IPR032675">
    <property type="entry name" value="LRR_dom_sf"/>
</dbReference>
<dbReference type="Proteomes" id="UP001215598">
    <property type="component" value="Unassembled WGS sequence"/>
</dbReference>
<name>A0AAD7ITS4_9AGAR</name>
<proteinExistence type="predicted"/>
<accession>A0AAD7ITS4</accession>
<dbReference type="AlphaFoldDB" id="A0AAD7ITS4"/>
<dbReference type="EMBL" id="JARKIB010000066">
    <property type="protein sequence ID" value="KAJ7750279.1"/>
    <property type="molecule type" value="Genomic_DNA"/>
</dbReference>
<keyword evidence="2" id="KW-1185">Reference proteome</keyword>
<evidence type="ECO:0008006" key="3">
    <source>
        <dbReference type="Google" id="ProtNLM"/>
    </source>
</evidence>
<dbReference type="SUPFAM" id="SSF52047">
    <property type="entry name" value="RNI-like"/>
    <property type="match status" value="1"/>
</dbReference>
<comment type="caution">
    <text evidence="1">The sequence shown here is derived from an EMBL/GenBank/DDBJ whole genome shotgun (WGS) entry which is preliminary data.</text>
</comment>
<organism evidence="1 2">
    <name type="scientific">Mycena metata</name>
    <dbReference type="NCBI Taxonomy" id="1033252"/>
    <lineage>
        <taxon>Eukaryota</taxon>
        <taxon>Fungi</taxon>
        <taxon>Dikarya</taxon>
        <taxon>Basidiomycota</taxon>
        <taxon>Agaricomycotina</taxon>
        <taxon>Agaricomycetes</taxon>
        <taxon>Agaricomycetidae</taxon>
        <taxon>Agaricales</taxon>
        <taxon>Marasmiineae</taxon>
        <taxon>Mycenaceae</taxon>
        <taxon>Mycena</taxon>
    </lineage>
</organism>
<dbReference type="Gene3D" id="3.80.10.10">
    <property type="entry name" value="Ribonuclease Inhibitor"/>
    <property type="match status" value="1"/>
</dbReference>
<gene>
    <name evidence="1" type="ORF">B0H16DRAFT_1887887</name>
</gene>
<evidence type="ECO:0000313" key="1">
    <source>
        <dbReference type="EMBL" id="KAJ7750279.1"/>
    </source>
</evidence>
<sequence>MVGLETMLQPGALTIHADACVPIIHREPTLALQGWISSEPLPPIHSLAFELLAEIMVLALAPHIGPNGREVKATATDVQRLCQVCSYWRAVALQTARLWITTPLPIMTSTRGWEVALSPTKMFLEHSAPLPISVYILGALIQRKNLVEMSPTMFSVSDRWRTFEMTCHWDIFFDVTFFAQISSLENLESLHLSWTKPEAWRGSELYPFLHAPRLRDVTIEVPLATSNNLTLPWGQLTCLSLTYDSPQFCLDILASCTKLVTAYVDTKQWLESDSPHNSYVARSGLLAHLTELRIPPFLRRFRLPALKTLDLSVQLSYPVTYEYFVDWLTPALTFLLARSPDLQCLRLGNGGWDSVYAEDMPDILCLTPNLTDLSLTAVEVNDGFFQALRYAGPDTTPLVPKLDTLALIEVGECFEEASFGEMLRSRWWSDQEQLAMVTLPTVSRLKHLRLWCEGFFYGQPDFEVSLPSLGR</sequence>
<evidence type="ECO:0000313" key="2">
    <source>
        <dbReference type="Proteomes" id="UP001215598"/>
    </source>
</evidence>
<protein>
    <recommendedName>
        <fullName evidence="3">F-box domain-containing protein</fullName>
    </recommendedName>
</protein>
<reference evidence="1" key="1">
    <citation type="submission" date="2023-03" db="EMBL/GenBank/DDBJ databases">
        <title>Massive genome expansion in bonnet fungi (Mycena s.s.) driven by repeated elements and novel gene families across ecological guilds.</title>
        <authorList>
            <consortium name="Lawrence Berkeley National Laboratory"/>
            <person name="Harder C.B."/>
            <person name="Miyauchi S."/>
            <person name="Viragh M."/>
            <person name="Kuo A."/>
            <person name="Thoen E."/>
            <person name="Andreopoulos B."/>
            <person name="Lu D."/>
            <person name="Skrede I."/>
            <person name="Drula E."/>
            <person name="Henrissat B."/>
            <person name="Morin E."/>
            <person name="Kohler A."/>
            <person name="Barry K."/>
            <person name="LaButti K."/>
            <person name="Morin E."/>
            <person name="Salamov A."/>
            <person name="Lipzen A."/>
            <person name="Mereny Z."/>
            <person name="Hegedus B."/>
            <person name="Baldrian P."/>
            <person name="Stursova M."/>
            <person name="Weitz H."/>
            <person name="Taylor A."/>
            <person name="Grigoriev I.V."/>
            <person name="Nagy L.G."/>
            <person name="Martin F."/>
            <person name="Kauserud H."/>
        </authorList>
    </citation>
    <scope>NUCLEOTIDE SEQUENCE</scope>
    <source>
        <strain evidence="1">CBHHK182m</strain>
    </source>
</reference>